<keyword evidence="4" id="KW-1185">Reference proteome</keyword>
<gene>
    <name evidence="3" type="ORF">AC579_4350</name>
</gene>
<dbReference type="STRING" id="113226.A0A139IQM9"/>
<evidence type="ECO:0000259" key="2">
    <source>
        <dbReference type="Pfam" id="PF13924"/>
    </source>
</evidence>
<dbReference type="EMBL" id="LFZO01000026">
    <property type="protein sequence ID" value="KXT17039.1"/>
    <property type="molecule type" value="Genomic_DNA"/>
</dbReference>
<name>A0A139IQM9_9PEZI</name>
<dbReference type="InterPro" id="IPR024311">
    <property type="entry name" value="Lipocalin-like"/>
</dbReference>
<dbReference type="Proteomes" id="UP000073492">
    <property type="component" value="Unassembled WGS sequence"/>
</dbReference>
<dbReference type="Pfam" id="PF13924">
    <property type="entry name" value="Lipocalin_5"/>
    <property type="match status" value="1"/>
</dbReference>
<feature type="compositionally biased region" description="Low complexity" evidence="1">
    <location>
        <begin position="344"/>
        <end position="377"/>
    </location>
</feature>
<evidence type="ECO:0000256" key="1">
    <source>
        <dbReference type="SAM" id="MobiDB-lite"/>
    </source>
</evidence>
<sequence>MAKRSDQDQVTGFAGCWAGLTTATTDGVTIYPYGSSPVGLLIFTEKLYFAETLSVDASTLPRLPSSSDRSSGTAEQNAAVIAGTLGQEGKYTVDEDQDLESNVIRTSTFPNYVGAARNTSALRLEVDMTGQRVTEVLQDYGSPPLLMIEIILPLHAAPFCPPSLDASYTKYYIAHYSTRQSSRTPEYSGPLVRSAAIHSSIQPNTLFRENNQSLISVATSPTRLIHYTTGSSIPSFGLANQQTPPPLDFLHISSIILEDNMFAKASTVFAILAVAAQVVVATPPACVIGAVNTQDDPSDFKAVCGASEVQQYMSSKCGNYLDTAQSYFSDYCKANDAQVASISSSTSSSSHSATKSSSGASHSATSTGSASPSEAGTHSSSSTMTAGAAYPVGTGASGFTTSAIANGSYTAGTATGTVPSQTESGLASSTGGAARLGMDLVGMAALGVFGAMLAL</sequence>
<dbReference type="AlphaFoldDB" id="A0A139IQM9"/>
<proteinExistence type="predicted"/>
<evidence type="ECO:0000313" key="3">
    <source>
        <dbReference type="EMBL" id="KXT17039.1"/>
    </source>
</evidence>
<feature type="region of interest" description="Disordered" evidence="1">
    <location>
        <begin position="344"/>
        <end position="384"/>
    </location>
</feature>
<organism evidence="3 4">
    <name type="scientific">Pseudocercospora musae</name>
    <dbReference type="NCBI Taxonomy" id="113226"/>
    <lineage>
        <taxon>Eukaryota</taxon>
        <taxon>Fungi</taxon>
        <taxon>Dikarya</taxon>
        <taxon>Ascomycota</taxon>
        <taxon>Pezizomycotina</taxon>
        <taxon>Dothideomycetes</taxon>
        <taxon>Dothideomycetidae</taxon>
        <taxon>Mycosphaerellales</taxon>
        <taxon>Mycosphaerellaceae</taxon>
        <taxon>Pseudocercospora</taxon>
    </lineage>
</organism>
<reference evidence="3 4" key="1">
    <citation type="submission" date="2015-07" db="EMBL/GenBank/DDBJ databases">
        <title>Comparative genomics of the Sigatoka disease complex on banana suggests a link between parallel evolutionary changes in Pseudocercospora fijiensis and Pseudocercospora eumusae and increased virulence on the banana host.</title>
        <authorList>
            <person name="Chang T.-C."/>
            <person name="Salvucci A."/>
            <person name="Crous P.W."/>
            <person name="Stergiopoulos I."/>
        </authorList>
    </citation>
    <scope>NUCLEOTIDE SEQUENCE [LARGE SCALE GENOMIC DNA]</scope>
    <source>
        <strain evidence="3 4">CBS 116634</strain>
    </source>
</reference>
<comment type="caution">
    <text evidence="3">The sequence shown here is derived from an EMBL/GenBank/DDBJ whole genome shotgun (WGS) entry which is preliminary data.</text>
</comment>
<feature type="domain" description="Lipocalin-like" evidence="2">
    <location>
        <begin position="24"/>
        <end position="117"/>
    </location>
</feature>
<protein>
    <recommendedName>
        <fullName evidence="2">Lipocalin-like domain-containing protein</fullName>
    </recommendedName>
</protein>
<evidence type="ECO:0000313" key="4">
    <source>
        <dbReference type="Proteomes" id="UP000073492"/>
    </source>
</evidence>
<accession>A0A139IQM9</accession>